<feature type="transmembrane region" description="Helical" evidence="2">
    <location>
        <begin position="265"/>
        <end position="286"/>
    </location>
</feature>
<feature type="domain" description="Galactosyltransferase C-terminal" evidence="4">
    <location>
        <begin position="165"/>
        <end position="217"/>
    </location>
</feature>
<gene>
    <name evidence="5" type="ORF">DSM04_102416</name>
</gene>
<keyword evidence="6" id="KW-1185">Reference proteome</keyword>
<dbReference type="InterPro" id="IPR029044">
    <property type="entry name" value="Nucleotide-diphossugar_trans"/>
</dbReference>
<keyword evidence="2" id="KW-0472">Membrane</keyword>
<keyword evidence="2" id="KW-1133">Transmembrane helix</keyword>
<feature type="domain" description="Glycosyltransferase 2-like" evidence="3">
    <location>
        <begin position="4"/>
        <end position="141"/>
    </location>
</feature>
<dbReference type="CDD" id="cd04186">
    <property type="entry name" value="GT_2_like_c"/>
    <property type="match status" value="1"/>
</dbReference>
<evidence type="ECO:0000256" key="1">
    <source>
        <dbReference type="ARBA" id="ARBA00022679"/>
    </source>
</evidence>
<keyword evidence="2" id="KW-0812">Transmembrane</keyword>
<dbReference type="SUPFAM" id="SSF53448">
    <property type="entry name" value="Nucleotide-diphospho-sugar transferases"/>
    <property type="match status" value="1"/>
</dbReference>
<evidence type="ECO:0000313" key="5">
    <source>
        <dbReference type="EMBL" id="RXG16834.1"/>
    </source>
</evidence>
<dbReference type="Pfam" id="PF02709">
    <property type="entry name" value="Glyco_transf_7C"/>
    <property type="match status" value="1"/>
</dbReference>
<dbReference type="Proteomes" id="UP000289821">
    <property type="component" value="Unassembled WGS sequence"/>
</dbReference>
<dbReference type="PANTHER" id="PTHR43179">
    <property type="entry name" value="RHAMNOSYLTRANSFERASE WBBL"/>
    <property type="match status" value="1"/>
</dbReference>
<evidence type="ECO:0000259" key="4">
    <source>
        <dbReference type="Pfam" id="PF02709"/>
    </source>
</evidence>
<proteinExistence type="predicted"/>
<dbReference type="Pfam" id="PF00535">
    <property type="entry name" value="Glycos_transf_2"/>
    <property type="match status" value="1"/>
</dbReference>
<dbReference type="RefSeq" id="WP_128760492.1">
    <property type="nucleotide sequence ID" value="NZ_QOVI01000002.1"/>
</dbReference>
<reference evidence="5 6" key="1">
    <citation type="submission" date="2018-07" db="EMBL/GenBank/DDBJ databases">
        <title>Leeuwenhoekiella genomics.</title>
        <authorList>
            <person name="Tahon G."/>
            <person name="Willems A."/>
        </authorList>
    </citation>
    <scope>NUCLEOTIDE SEQUENCE [LARGE SCALE GENOMIC DNA]</scope>
    <source>
        <strain evidence="5 6">R-50232</strain>
    </source>
</reference>
<comment type="caution">
    <text evidence="5">The sequence shown here is derived from an EMBL/GenBank/DDBJ whole genome shotgun (WGS) entry which is preliminary data.</text>
</comment>
<name>A0A4Q0NXT7_9FLAO</name>
<dbReference type="InterPro" id="IPR001173">
    <property type="entry name" value="Glyco_trans_2-like"/>
</dbReference>
<dbReference type="AlphaFoldDB" id="A0A4Q0NXT7"/>
<protein>
    <recommendedName>
        <fullName evidence="7">Glycosyltransferase 2-like domain-containing protein</fullName>
    </recommendedName>
</protein>
<dbReference type="GO" id="GO:0016740">
    <property type="term" value="F:transferase activity"/>
    <property type="evidence" value="ECO:0007669"/>
    <property type="project" value="UniProtKB-KW"/>
</dbReference>
<keyword evidence="1" id="KW-0808">Transferase</keyword>
<accession>A0A4Q0NXT7</accession>
<evidence type="ECO:0000313" key="6">
    <source>
        <dbReference type="Proteomes" id="UP000289821"/>
    </source>
</evidence>
<dbReference type="EMBL" id="QOVI01000002">
    <property type="protein sequence ID" value="RXG16834.1"/>
    <property type="molecule type" value="Genomic_DNA"/>
</dbReference>
<sequence>MELSVIIVNYKAWKALEDCLNSLVPVFSNFGNLEVIIVDNQSGDDEFAIFKSKFPEFCFIQNSGNNGFSNGCNLGATSAKGDFFLFLNPDTTITAKTLKDLFNTYKTHDEIGILSCRQYNENGTYYKQNLLLPNLFTFFGTFRAAYRALNKSKLQQKFTPHNELTYPDWVTGAVVFISKEVFEKIKGWNEDYWLYYEDVDLCKKVLNAGYKVGVLHSTELFHAHGGASRINLKTKALTKTEVIISKHTYISNHFDPLAKIVTNTLLIFSVLIEKSLLSALSFLLLFNIKLKVNRLILINLIKYYLNVLKHKTWISPRAMNYKQNVN</sequence>
<evidence type="ECO:0000259" key="3">
    <source>
        <dbReference type="Pfam" id="PF00535"/>
    </source>
</evidence>
<organism evidence="5 6">
    <name type="scientific">Leeuwenhoekiella aestuarii</name>
    <dbReference type="NCBI Taxonomy" id="2249426"/>
    <lineage>
        <taxon>Bacteria</taxon>
        <taxon>Pseudomonadati</taxon>
        <taxon>Bacteroidota</taxon>
        <taxon>Flavobacteriia</taxon>
        <taxon>Flavobacteriales</taxon>
        <taxon>Flavobacteriaceae</taxon>
        <taxon>Leeuwenhoekiella</taxon>
    </lineage>
</organism>
<dbReference type="InterPro" id="IPR027791">
    <property type="entry name" value="Galactosyl_T_C"/>
</dbReference>
<dbReference type="PANTHER" id="PTHR43179:SF7">
    <property type="entry name" value="RHAMNOSYLTRANSFERASE WBBL"/>
    <property type="match status" value="1"/>
</dbReference>
<evidence type="ECO:0008006" key="7">
    <source>
        <dbReference type="Google" id="ProtNLM"/>
    </source>
</evidence>
<evidence type="ECO:0000256" key="2">
    <source>
        <dbReference type="SAM" id="Phobius"/>
    </source>
</evidence>
<dbReference type="Gene3D" id="3.90.550.10">
    <property type="entry name" value="Spore Coat Polysaccharide Biosynthesis Protein SpsA, Chain A"/>
    <property type="match status" value="1"/>
</dbReference>